<dbReference type="PROSITE" id="PS51186">
    <property type="entry name" value="GNAT"/>
    <property type="match status" value="1"/>
</dbReference>
<accession>A0AAU7DSQ6</accession>
<sequence>MTQPETSSGPLLLPLAQAGVRIRLWRQEDLAPYRFWLGPNQDWHRWDAPYLPDLEQHQIDAAVTRVARAVQDHDGWDWPLTGSGVRKDLPVTRAVIADSDSDQLIGTVSWYLESDFAQWGRTGIQIFDPSLRGKGRGQAALRLWTDYLFGATTWPHVDYTTWSGNQAMLALGRKLGFTEVARYANARVVGARFYDAVVMGVARSTWELH</sequence>
<dbReference type="Gene3D" id="3.40.630.30">
    <property type="match status" value="1"/>
</dbReference>
<evidence type="ECO:0000313" key="2">
    <source>
        <dbReference type="EMBL" id="XBH20486.1"/>
    </source>
</evidence>
<reference evidence="2" key="1">
    <citation type="submission" date="2024-02" db="EMBL/GenBank/DDBJ databases">
        <title>Tomenella chthoni gen. nov. sp. nov., a member of the family Jonesiaceae isolated from bat guano.</title>
        <authorList>
            <person name="Miller S.L."/>
            <person name="King J."/>
            <person name="Sankaranarayanan K."/>
            <person name="Lawson P.A."/>
        </authorList>
    </citation>
    <scope>NUCLEOTIDE SEQUENCE</scope>
    <source>
        <strain evidence="2">BS-20</strain>
    </source>
</reference>
<dbReference type="EMBL" id="CP146203">
    <property type="protein sequence ID" value="XBH20486.1"/>
    <property type="molecule type" value="Genomic_DNA"/>
</dbReference>
<dbReference type="InterPro" id="IPR000182">
    <property type="entry name" value="GNAT_dom"/>
</dbReference>
<evidence type="ECO:0000259" key="1">
    <source>
        <dbReference type="PROSITE" id="PS51186"/>
    </source>
</evidence>
<organism evidence="2">
    <name type="scientific">Jonesiaceae bacterium BS-20</name>
    <dbReference type="NCBI Taxonomy" id="3120821"/>
    <lineage>
        <taxon>Bacteria</taxon>
        <taxon>Bacillati</taxon>
        <taxon>Actinomycetota</taxon>
        <taxon>Actinomycetes</taxon>
        <taxon>Micrococcales</taxon>
        <taxon>Jonesiaceae</taxon>
    </lineage>
</organism>
<gene>
    <name evidence="2" type="ORF">V5R04_09540</name>
</gene>
<feature type="domain" description="N-acetyltransferase" evidence="1">
    <location>
        <begin position="20"/>
        <end position="204"/>
    </location>
</feature>
<dbReference type="GO" id="GO:0016747">
    <property type="term" value="F:acyltransferase activity, transferring groups other than amino-acyl groups"/>
    <property type="evidence" value="ECO:0007669"/>
    <property type="project" value="InterPro"/>
</dbReference>
<dbReference type="InterPro" id="IPR016181">
    <property type="entry name" value="Acyl_CoA_acyltransferase"/>
</dbReference>
<dbReference type="AlphaFoldDB" id="A0AAU7DSQ6"/>
<name>A0AAU7DSQ6_9MICO</name>
<dbReference type="PANTHER" id="PTHR43415">
    <property type="entry name" value="SPERMIDINE N(1)-ACETYLTRANSFERASE"/>
    <property type="match status" value="1"/>
</dbReference>
<protein>
    <submittedName>
        <fullName evidence="2">GNAT family protein</fullName>
        <ecNumber evidence="2">2.-.-.-</ecNumber>
    </submittedName>
</protein>
<dbReference type="EC" id="2.-.-.-" evidence="2"/>
<keyword evidence="2" id="KW-0808">Transferase</keyword>
<dbReference type="Pfam" id="PF13302">
    <property type="entry name" value="Acetyltransf_3"/>
    <property type="match status" value="1"/>
</dbReference>
<dbReference type="SUPFAM" id="SSF55729">
    <property type="entry name" value="Acyl-CoA N-acyltransferases (Nat)"/>
    <property type="match status" value="1"/>
</dbReference>
<proteinExistence type="predicted"/>
<dbReference type="PANTHER" id="PTHR43415:SF4">
    <property type="entry name" value="N-ACETYLTRANSFERASE DOMAIN-CONTAINING PROTEIN"/>
    <property type="match status" value="1"/>
</dbReference>